<keyword evidence="5" id="KW-0804">Transcription</keyword>
<dbReference type="PANTHER" id="PTHR48111">
    <property type="entry name" value="REGULATOR OF RPOS"/>
    <property type="match status" value="1"/>
</dbReference>
<gene>
    <name evidence="10" type="ORF">CFH80_00400</name>
</gene>
<evidence type="ECO:0000313" key="10">
    <source>
        <dbReference type="EMBL" id="DAB37288.1"/>
    </source>
</evidence>
<evidence type="ECO:0000256" key="1">
    <source>
        <dbReference type="ARBA" id="ARBA00022553"/>
    </source>
</evidence>
<feature type="modified residue" description="4-aspartylphosphate" evidence="6">
    <location>
        <position position="91"/>
    </location>
</feature>
<dbReference type="CDD" id="cd00156">
    <property type="entry name" value="REC"/>
    <property type="match status" value="1"/>
</dbReference>
<dbReference type="Gene3D" id="1.10.10.10">
    <property type="entry name" value="Winged helix-like DNA-binding domain superfamily/Winged helix DNA-binding domain"/>
    <property type="match status" value="1"/>
</dbReference>
<evidence type="ECO:0000259" key="9">
    <source>
        <dbReference type="PROSITE" id="PS51755"/>
    </source>
</evidence>
<keyword evidence="3" id="KW-0805">Transcription regulation</keyword>
<dbReference type="InterPro" id="IPR039420">
    <property type="entry name" value="WalR-like"/>
</dbReference>
<dbReference type="SUPFAM" id="SSF52172">
    <property type="entry name" value="CheY-like"/>
    <property type="match status" value="1"/>
</dbReference>
<dbReference type="GO" id="GO:0000156">
    <property type="term" value="F:phosphorelay response regulator activity"/>
    <property type="evidence" value="ECO:0007669"/>
    <property type="project" value="TreeGrafter"/>
</dbReference>
<name>A0A2D3WA54_9BACT</name>
<dbReference type="GO" id="GO:0032993">
    <property type="term" value="C:protein-DNA complex"/>
    <property type="evidence" value="ECO:0007669"/>
    <property type="project" value="TreeGrafter"/>
</dbReference>
<dbReference type="Gene3D" id="3.40.50.2300">
    <property type="match status" value="1"/>
</dbReference>
<dbReference type="InterPro" id="IPR011006">
    <property type="entry name" value="CheY-like_superfamily"/>
</dbReference>
<evidence type="ECO:0000256" key="4">
    <source>
        <dbReference type="ARBA" id="ARBA00023125"/>
    </source>
</evidence>
<evidence type="ECO:0000256" key="7">
    <source>
        <dbReference type="PROSITE-ProRule" id="PRU01091"/>
    </source>
</evidence>
<dbReference type="GO" id="GO:0000976">
    <property type="term" value="F:transcription cis-regulatory region binding"/>
    <property type="evidence" value="ECO:0007669"/>
    <property type="project" value="TreeGrafter"/>
</dbReference>
<keyword evidence="2" id="KW-0902">Two-component regulatory system</keyword>
<dbReference type="SMART" id="SM00862">
    <property type="entry name" value="Trans_reg_C"/>
    <property type="match status" value="1"/>
</dbReference>
<evidence type="ECO:0000259" key="8">
    <source>
        <dbReference type="PROSITE" id="PS50110"/>
    </source>
</evidence>
<feature type="domain" description="OmpR/PhoB-type" evidence="9">
    <location>
        <begin position="162"/>
        <end position="257"/>
    </location>
</feature>
<dbReference type="EMBL" id="DLUG01000014">
    <property type="protein sequence ID" value="DAB37288.1"/>
    <property type="molecule type" value="Genomic_DNA"/>
</dbReference>
<dbReference type="SMART" id="SM00448">
    <property type="entry name" value="REC"/>
    <property type="match status" value="1"/>
</dbReference>
<dbReference type="STRING" id="366522.GCA_001548055_01804"/>
<dbReference type="GO" id="GO:0006355">
    <property type="term" value="P:regulation of DNA-templated transcription"/>
    <property type="evidence" value="ECO:0007669"/>
    <property type="project" value="InterPro"/>
</dbReference>
<dbReference type="GO" id="GO:0005829">
    <property type="term" value="C:cytosol"/>
    <property type="evidence" value="ECO:0007669"/>
    <property type="project" value="TreeGrafter"/>
</dbReference>
<feature type="domain" description="Response regulatory" evidence="8">
    <location>
        <begin position="42"/>
        <end position="156"/>
    </location>
</feature>
<dbReference type="Pfam" id="PF00486">
    <property type="entry name" value="Trans_reg_C"/>
    <property type="match status" value="1"/>
</dbReference>
<evidence type="ECO:0000313" key="11">
    <source>
        <dbReference type="Proteomes" id="UP000231638"/>
    </source>
</evidence>
<evidence type="ECO:0000256" key="2">
    <source>
        <dbReference type="ARBA" id="ARBA00023012"/>
    </source>
</evidence>
<reference evidence="10 11" key="1">
    <citation type="journal article" date="2017" name="Front. Microbiol.">
        <title>Comparative Genomic Analysis of the Class Epsilonproteobacteria and Proposed Reclassification to Epsilonbacteraeota (phyl. nov.).</title>
        <authorList>
            <person name="Waite D.W."/>
            <person name="Vanwonterghem I."/>
            <person name="Rinke C."/>
            <person name="Parks D.H."/>
            <person name="Zhang Y."/>
            <person name="Takai K."/>
            <person name="Sievert S.M."/>
            <person name="Simon J."/>
            <person name="Campbell B.J."/>
            <person name="Hanson T.E."/>
            <person name="Woyke T."/>
            <person name="Klotz M.G."/>
            <person name="Hugenholtz P."/>
        </authorList>
    </citation>
    <scope>NUCLEOTIDE SEQUENCE [LARGE SCALE GENOMIC DNA]</scope>
    <source>
        <strain evidence="10">UBA11420</strain>
    </source>
</reference>
<dbReference type="AlphaFoldDB" id="A0A2D3WA54"/>
<accession>A0A2D3WA54</accession>
<keyword evidence="1 6" id="KW-0597">Phosphoprotein</keyword>
<dbReference type="Pfam" id="PF00072">
    <property type="entry name" value="Response_reg"/>
    <property type="match status" value="1"/>
</dbReference>
<dbReference type="InterPro" id="IPR001789">
    <property type="entry name" value="Sig_transdc_resp-reg_receiver"/>
</dbReference>
<feature type="DNA-binding region" description="OmpR/PhoB-type" evidence="7">
    <location>
        <begin position="162"/>
        <end position="257"/>
    </location>
</feature>
<dbReference type="PANTHER" id="PTHR48111:SF1">
    <property type="entry name" value="TWO-COMPONENT RESPONSE REGULATOR ORR33"/>
    <property type="match status" value="1"/>
</dbReference>
<dbReference type="Proteomes" id="UP000231638">
    <property type="component" value="Unassembled WGS sequence"/>
</dbReference>
<evidence type="ECO:0000256" key="3">
    <source>
        <dbReference type="ARBA" id="ARBA00023015"/>
    </source>
</evidence>
<protein>
    <submittedName>
        <fullName evidence="10">DNA-binding response regulator</fullName>
    </submittedName>
</protein>
<keyword evidence="4 7" id="KW-0238">DNA-binding</keyword>
<evidence type="ECO:0000256" key="6">
    <source>
        <dbReference type="PROSITE-ProRule" id="PRU00169"/>
    </source>
</evidence>
<dbReference type="InterPro" id="IPR036388">
    <property type="entry name" value="WH-like_DNA-bd_sf"/>
</dbReference>
<dbReference type="CDD" id="cd00383">
    <property type="entry name" value="trans_reg_C"/>
    <property type="match status" value="1"/>
</dbReference>
<sequence>MIKRRQSSSSFSLASSGSYYQCNAIIHVKKRTKRVELLKTKNVLFVEDNDDFAQNFMTLLALFVQTIYHCKDLQSARETFASQRVDLIICDIKLNNENGLNFIEEVRKIETTIPIIVLSGNKNEEFLFRAIPLNLTAYLLKPITYKDFVASLEKCAGAFFKNETIVLKNGDVFDRQNQTLQLKSGERIELSKKETLFLSLLIENAHQIVTKDMLLASVWDYEEVSEGAIANFIMRLRKKIGKQFIHTVAESGYRLGI</sequence>
<dbReference type="PROSITE" id="PS50110">
    <property type="entry name" value="RESPONSE_REGULATORY"/>
    <property type="match status" value="1"/>
</dbReference>
<organism evidence="10 11">
    <name type="scientific">Sulfurospirillum cavolei</name>
    <dbReference type="NCBI Taxonomy" id="366522"/>
    <lineage>
        <taxon>Bacteria</taxon>
        <taxon>Pseudomonadati</taxon>
        <taxon>Campylobacterota</taxon>
        <taxon>Epsilonproteobacteria</taxon>
        <taxon>Campylobacterales</taxon>
        <taxon>Sulfurospirillaceae</taxon>
        <taxon>Sulfurospirillum</taxon>
    </lineage>
</organism>
<proteinExistence type="predicted"/>
<comment type="caution">
    <text evidence="10">The sequence shown here is derived from an EMBL/GenBank/DDBJ whole genome shotgun (WGS) entry which is preliminary data.</text>
</comment>
<dbReference type="InterPro" id="IPR001867">
    <property type="entry name" value="OmpR/PhoB-type_DNA-bd"/>
</dbReference>
<dbReference type="PROSITE" id="PS51755">
    <property type="entry name" value="OMPR_PHOB"/>
    <property type="match status" value="1"/>
</dbReference>
<evidence type="ECO:0000256" key="5">
    <source>
        <dbReference type="ARBA" id="ARBA00023163"/>
    </source>
</evidence>